<evidence type="ECO:0000313" key="3">
    <source>
        <dbReference type="Proteomes" id="UP000499080"/>
    </source>
</evidence>
<evidence type="ECO:0000256" key="1">
    <source>
        <dbReference type="SAM" id="MobiDB-lite"/>
    </source>
</evidence>
<protein>
    <submittedName>
        <fullName evidence="2">Uncharacterized protein</fullName>
    </submittedName>
</protein>
<dbReference type="EMBL" id="BGPR01003661">
    <property type="protein sequence ID" value="GBM90928.1"/>
    <property type="molecule type" value="Genomic_DNA"/>
</dbReference>
<dbReference type="OrthoDB" id="6466835at2759"/>
<name>A0A4Y2JN69_ARAVE</name>
<organism evidence="2 3">
    <name type="scientific">Araneus ventricosus</name>
    <name type="common">Orbweaver spider</name>
    <name type="synonym">Epeira ventricosa</name>
    <dbReference type="NCBI Taxonomy" id="182803"/>
    <lineage>
        <taxon>Eukaryota</taxon>
        <taxon>Metazoa</taxon>
        <taxon>Ecdysozoa</taxon>
        <taxon>Arthropoda</taxon>
        <taxon>Chelicerata</taxon>
        <taxon>Arachnida</taxon>
        <taxon>Araneae</taxon>
        <taxon>Araneomorphae</taxon>
        <taxon>Entelegynae</taxon>
        <taxon>Araneoidea</taxon>
        <taxon>Araneidae</taxon>
        <taxon>Araneus</taxon>
    </lineage>
</organism>
<gene>
    <name evidence="2" type="ORF">AVEN_190111_1</name>
</gene>
<sequence length="69" mass="7966">MPTPYEREMECFQKLLSEVKTDEDSDFDNEANGSEDVLEENFSGHESFNEHDTELEEDGYSGKDEVNNI</sequence>
<comment type="caution">
    <text evidence="2">The sequence shown here is derived from an EMBL/GenBank/DDBJ whole genome shotgun (WGS) entry which is preliminary data.</text>
</comment>
<feature type="region of interest" description="Disordered" evidence="1">
    <location>
        <begin position="21"/>
        <end position="69"/>
    </location>
</feature>
<dbReference type="AlphaFoldDB" id="A0A4Y2JN69"/>
<keyword evidence="3" id="KW-1185">Reference proteome</keyword>
<accession>A0A4Y2JN69</accession>
<feature type="compositionally biased region" description="Basic and acidic residues" evidence="1">
    <location>
        <begin position="60"/>
        <end position="69"/>
    </location>
</feature>
<reference evidence="2 3" key="1">
    <citation type="journal article" date="2019" name="Sci. Rep.">
        <title>Orb-weaving spider Araneus ventricosus genome elucidates the spidroin gene catalogue.</title>
        <authorList>
            <person name="Kono N."/>
            <person name="Nakamura H."/>
            <person name="Ohtoshi R."/>
            <person name="Moran D.A.P."/>
            <person name="Shinohara A."/>
            <person name="Yoshida Y."/>
            <person name="Fujiwara M."/>
            <person name="Mori M."/>
            <person name="Tomita M."/>
            <person name="Arakawa K."/>
        </authorList>
    </citation>
    <scope>NUCLEOTIDE SEQUENCE [LARGE SCALE GENOMIC DNA]</scope>
</reference>
<dbReference type="Proteomes" id="UP000499080">
    <property type="component" value="Unassembled WGS sequence"/>
</dbReference>
<proteinExistence type="predicted"/>
<evidence type="ECO:0000313" key="2">
    <source>
        <dbReference type="EMBL" id="GBM90928.1"/>
    </source>
</evidence>